<gene>
    <name evidence="1" type="ORF">HAQ05_05705</name>
</gene>
<dbReference type="InterPro" id="IPR023459">
    <property type="entry name" value="Tscrpt_elong_fac_GreA/B_fam"/>
</dbReference>
<proteinExistence type="predicted"/>
<keyword evidence="1" id="KW-0648">Protein biosynthesis</keyword>
<sequence length="160" mass="17229">MNKPLLIAQIIATLEQDHQVALRSVQTAREAATHEQSKAENKYDTRGLEASYLAHGQARRLEEISQALARYRTWTPAEHDPALGIRVGDLLRLAGPGGQPQWLFLGLDAAGLTLVAEFGPCTVITTQSPLGQALRGQGEGDNVSLALAGGVRAYSILEVY</sequence>
<dbReference type="GO" id="GO:0003746">
    <property type="term" value="F:translation elongation factor activity"/>
    <property type="evidence" value="ECO:0007669"/>
    <property type="project" value="UniProtKB-KW"/>
</dbReference>
<evidence type="ECO:0000313" key="1">
    <source>
        <dbReference type="EMBL" id="MBD1598198.1"/>
    </source>
</evidence>
<dbReference type="Proteomes" id="UP000805841">
    <property type="component" value="Unassembled WGS sequence"/>
</dbReference>
<protein>
    <submittedName>
        <fullName evidence="1">Transcription elongation factor GreAB</fullName>
    </submittedName>
</protein>
<dbReference type="SUPFAM" id="SSF54534">
    <property type="entry name" value="FKBP-like"/>
    <property type="match status" value="1"/>
</dbReference>
<dbReference type="InterPro" id="IPR036953">
    <property type="entry name" value="GreA/GreB_C_sf"/>
</dbReference>
<reference evidence="1 2" key="1">
    <citation type="journal article" date="2020" name="Insects">
        <title>Bacteria Belonging to Pseudomonas typographi sp. nov. from the Bark Beetle Ips typographus Have Genomic Potential to Aid in the Host Ecology.</title>
        <authorList>
            <person name="Peral-Aranega E."/>
            <person name="Saati-Santamaria Z."/>
            <person name="Kolarik M."/>
            <person name="Rivas R."/>
            <person name="Garcia-Fraile P."/>
        </authorList>
    </citation>
    <scope>NUCLEOTIDE SEQUENCE [LARGE SCALE GENOMIC DNA]</scope>
    <source>
        <strain evidence="1 2">CA3A</strain>
    </source>
</reference>
<evidence type="ECO:0000313" key="2">
    <source>
        <dbReference type="Proteomes" id="UP000805841"/>
    </source>
</evidence>
<dbReference type="RefSeq" id="WP_190418326.1">
    <property type="nucleotide sequence ID" value="NZ_JAAOCA010000005.1"/>
</dbReference>
<accession>A0ABR7YYB8</accession>
<dbReference type="PIRSF" id="PIRSF006092">
    <property type="entry name" value="GreA_GreB"/>
    <property type="match status" value="1"/>
</dbReference>
<name>A0ABR7YYB8_9PSED</name>
<organism evidence="1 2">
    <name type="scientific">Pseudomonas typographi</name>
    <dbReference type="NCBI Taxonomy" id="2715964"/>
    <lineage>
        <taxon>Bacteria</taxon>
        <taxon>Pseudomonadati</taxon>
        <taxon>Pseudomonadota</taxon>
        <taxon>Gammaproteobacteria</taxon>
        <taxon>Pseudomonadales</taxon>
        <taxon>Pseudomonadaceae</taxon>
        <taxon>Pseudomonas</taxon>
    </lineage>
</organism>
<keyword evidence="1" id="KW-0251">Elongation factor</keyword>
<keyword evidence="2" id="KW-1185">Reference proteome</keyword>
<dbReference type="EMBL" id="JAAOCA010000005">
    <property type="protein sequence ID" value="MBD1598198.1"/>
    <property type="molecule type" value="Genomic_DNA"/>
</dbReference>
<dbReference type="Gene3D" id="3.10.50.30">
    <property type="entry name" value="Transcription elongation factor, GreA/GreB, C-terminal domain"/>
    <property type="match status" value="1"/>
</dbReference>
<comment type="caution">
    <text evidence="1">The sequence shown here is derived from an EMBL/GenBank/DDBJ whole genome shotgun (WGS) entry which is preliminary data.</text>
</comment>